<name>A0A0C3FK07_PILCF</name>
<evidence type="ECO:0000313" key="1">
    <source>
        <dbReference type="EMBL" id="KIM80234.1"/>
    </source>
</evidence>
<evidence type="ECO:0000313" key="2">
    <source>
        <dbReference type="Proteomes" id="UP000054166"/>
    </source>
</evidence>
<dbReference type="AlphaFoldDB" id="A0A0C3FK07"/>
<dbReference type="Proteomes" id="UP000054166">
    <property type="component" value="Unassembled WGS sequence"/>
</dbReference>
<evidence type="ECO:0008006" key="3">
    <source>
        <dbReference type="Google" id="ProtNLM"/>
    </source>
</evidence>
<dbReference type="InParanoid" id="A0A0C3FK07"/>
<keyword evidence="2" id="KW-1185">Reference proteome</keyword>
<protein>
    <recommendedName>
        <fullName evidence="3">F-box domain-containing protein</fullName>
    </recommendedName>
</protein>
<gene>
    <name evidence="1" type="ORF">PILCRDRAFT_9778</name>
</gene>
<sequence length="439" mass="50020">MPVLRLSDDVLALIFEAGPIPDLSCDYFDKKPKKLPFPILVSYVSHIWREVAIRDLFLWTSIHIISSKPHNLGLMYINRSKSCSLDMRYTCDTDRTSDFDPSILQLQRCHHLTISSYWYYSTVHICQRLEKEAIPCLVSFTIEMEYANNGFKDDFPSQCQELFGGGAPVLSSVGICGISLRSFKLPIKALTDLTLDTFEMATEMTFGEFFDAFTDMVPTLITLQLAGIILRVRLGEHCLPTNFPSLTSLVICYPDYLDEEQDDGNYIPNLWDCINVPALESLTLCIMNEEQFHTSMDSLRRQHMTGITKRGLKSLYLFNINIDGYADDLTLACPNLSNLTLMGRMTAPVLKFIFETDRQRSTAPSNNTHTRLLWPNLHTLSVESFEDNILRAVVLGRKALGLPLVKLYMQCPAGTRCWYRQHVETVGPFFFPDERPSEA</sequence>
<dbReference type="HOGENOM" id="CLU_020999_3_3_1"/>
<dbReference type="OrthoDB" id="3203373at2759"/>
<accession>A0A0C3FK07</accession>
<reference evidence="1 2" key="1">
    <citation type="submission" date="2014-04" db="EMBL/GenBank/DDBJ databases">
        <authorList>
            <consortium name="DOE Joint Genome Institute"/>
            <person name="Kuo A."/>
            <person name="Tarkka M."/>
            <person name="Buscot F."/>
            <person name="Kohler A."/>
            <person name="Nagy L.G."/>
            <person name="Floudas D."/>
            <person name="Copeland A."/>
            <person name="Barry K.W."/>
            <person name="Cichocki N."/>
            <person name="Veneault-Fourrey C."/>
            <person name="LaButti K."/>
            <person name="Lindquist E.A."/>
            <person name="Lipzen A."/>
            <person name="Lundell T."/>
            <person name="Morin E."/>
            <person name="Murat C."/>
            <person name="Sun H."/>
            <person name="Tunlid A."/>
            <person name="Henrissat B."/>
            <person name="Grigoriev I.V."/>
            <person name="Hibbett D.S."/>
            <person name="Martin F."/>
            <person name="Nordberg H.P."/>
            <person name="Cantor M.N."/>
            <person name="Hua S.X."/>
        </authorList>
    </citation>
    <scope>NUCLEOTIDE SEQUENCE [LARGE SCALE GENOMIC DNA]</scope>
    <source>
        <strain evidence="1 2">F 1598</strain>
    </source>
</reference>
<dbReference type="EMBL" id="KN833005">
    <property type="protein sequence ID" value="KIM80234.1"/>
    <property type="molecule type" value="Genomic_DNA"/>
</dbReference>
<reference evidence="2" key="2">
    <citation type="submission" date="2015-01" db="EMBL/GenBank/DDBJ databases">
        <title>Evolutionary Origins and Diversification of the Mycorrhizal Mutualists.</title>
        <authorList>
            <consortium name="DOE Joint Genome Institute"/>
            <consortium name="Mycorrhizal Genomics Consortium"/>
            <person name="Kohler A."/>
            <person name="Kuo A."/>
            <person name="Nagy L.G."/>
            <person name="Floudas D."/>
            <person name="Copeland A."/>
            <person name="Barry K.W."/>
            <person name="Cichocki N."/>
            <person name="Veneault-Fourrey C."/>
            <person name="LaButti K."/>
            <person name="Lindquist E.A."/>
            <person name="Lipzen A."/>
            <person name="Lundell T."/>
            <person name="Morin E."/>
            <person name="Murat C."/>
            <person name="Riley R."/>
            <person name="Ohm R."/>
            <person name="Sun H."/>
            <person name="Tunlid A."/>
            <person name="Henrissat B."/>
            <person name="Grigoriev I.V."/>
            <person name="Hibbett D.S."/>
            <person name="Martin F."/>
        </authorList>
    </citation>
    <scope>NUCLEOTIDE SEQUENCE [LARGE SCALE GENOMIC DNA]</scope>
    <source>
        <strain evidence="2">F 1598</strain>
    </source>
</reference>
<organism evidence="1 2">
    <name type="scientific">Piloderma croceum (strain F 1598)</name>
    <dbReference type="NCBI Taxonomy" id="765440"/>
    <lineage>
        <taxon>Eukaryota</taxon>
        <taxon>Fungi</taxon>
        <taxon>Dikarya</taxon>
        <taxon>Basidiomycota</taxon>
        <taxon>Agaricomycotina</taxon>
        <taxon>Agaricomycetes</taxon>
        <taxon>Agaricomycetidae</taxon>
        <taxon>Atheliales</taxon>
        <taxon>Atheliaceae</taxon>
        <taxon>Piloderma</taxon>
    </lineage>
</organism>
<proteinExistence type="predicted"/>